<sequence length="159" mass="17196">MTKRYFISACLLGQKVRYDGQDCLIKEIVEQLLAQQYVSLCPEVHGGLAIPRPPAEIQQGSGLDVLHQQASVLDREGEDVSQAFIQGAYAALKVAQDFQVTDAILKANSPSCGSHLIYDGSFTGNKIQGDGVTAALFKQHGIKVITEEEFLANLSSLNS</sequence>
<dbReference type="InterPro" id="IPR007553">
    <property type="entry name" value="2-thiour_desulf"/>
</dbReference>
<gene>
    <name evidence="1" type="ORF">K8V79_10530</name>
</gene>
<reference evidence="1" key="1">
    <citation type="journal article" date="2021" name="PeerJ">
        <title>Extensive microbial diversity within the chicken gut microbiome revealed by metagenomics and culture.</title>
        <authorList>
            <person name="Gilroy R."/>
            <person name="Ravi A."/>
            <person name="Getino M."/>
            <person name="Pursley I."/>
            <person name="Horton D.L."/>
            <person name="Alikhan N.F."/>
            <person name="Baker D."/>
            <person name="Gharbi K."/>
            <person name="Hall N."/>
            <person name="Watson M."/>
            <person name="Adriaenssens E.M."/>
            <person name="Foster-Nyarko E."/>
            <person name="Jarju S."/>
            <person name="Secka A."/>
            <person name="Antonio M."/>
            <person name="Oren A."/>
            <person name="Chaudhuri R.R."/>
            <person name="La Ragione R."/>
            <person name="Hildebrand F."/>
            <person name="Pallen M.J."/>
        </authorList>
    </citation>
    <scope>NUCLEOTIDE SEQUENCE</scope>
    <source>
        <strain evidence="1">CHK135-1449</strain>
    </source>
</reference>
<comment type="caution">
    <text evidence="1">The sequence shown here is derived from an EMBL/GenBank/DDBJ whole genome shotgun (WGS) entry which is preliminary data.</text>
</comment>
<name>A0A9D2UTH8_ACILW</name>
<dbReference type="EMBL" id="DYWX01000113">
    <property type="protein sequence ID" value="HJF28656.1"/>
    <property type="molecule type" value="Genomic_DNA"/>
</dbReference>
<protein>
    <submittedName>
        <fullName evidence="1">DUF523 domain-containing protein</fullName>
    </submittedName>
</protein>
<accession>A0A9D2UTH8</accession>
<dbReference type="PANTHER" id="PTHR30087">
    <property type="entry name" value="INNER MEMBRANE PROTEIN"/>
    <property type="match status" value="1"/>
</dbReference>
<reference evidence="1" key="2">
    <citation type="submission" date="2021-09" db="EMBL/GenBank/DDBJ databases">
        <authorList>
            <person name="Gilroy R."/>
        </authorList>
    </citation>
    <scope>NUCLEOTIDE SEQUENCE</scope>
    <source>
        <strain evidence="1">CHK135-1449</strain>
    </source>
</reference>
<dbReference type="Pfam" id="PF04463">
    <property type="entry name" value="2-thiour_desulf"/>
    <property type="match status" value="1"/>
</dbReference>
<dbReference type="Proteomes" id="UP000787156">
    <property type="component" value="Unassembled WGS sequence"/>
</dbReference>
<evidence type="ECO:0000313" key="2">
    <source>
        <dbReference type="Proteomes" id="UP000787156"/>
    </source>
</evidence>
<proteinExistence type="predicted"/>
<evidence type="ECO:0000313" key="1">
    <source>
        <dbReference type="EMBL" id="HJF28656.1"/>
    </source>
</evidence>
<dbReference type="AlphaFoldDB" id="A0A9D2UTH8"/>
<dbReference type="PANTHER" id="PTHR30087:SF1">
    <property type="entry name" value="HYPOTHETICAL CYTOSOLIC PROTEIN"/>
    <property type="match status" value="1"/>
</dbReference>
<organism evidence="1 2">
    <name type="scientific">Acinetobacter lwoffii</name>
    <dbReference type="NCBI Taxonomy" id="28090"/>
    <lineage>
        <taxon>Bacteria</taxon>
        <taxon>Pseudomonadati</taxon>
        <taxon>Pseudomonadota</taxon>
        <taxon>Gammaproteobacteria</taxon>
        <taxon>Moraxellales</taxon>
        <taxon>Moraxellaceae</taxon>
        <taxon>Acinetobacter</taxon>
    </lineage>
</organism>